<dbReference type="Pfam" id="PF00962">
    <property type="entry name" value="A_deaminase"/>
    <property type="match status" value="1"/>
</dbReference>
<dbReference type="InterPro" id="IPR006330">
    <property type="entry name" value="Ado/ade_deaminase"/>
</dbReference>
<evidence type="ECO:0000256" key="2">
    <source>
        <dbReference type="ARBA" id="ARBA00006676"/>
    </source>
</evidence>
<evidence type="ECO:0000256" key="5">
    <source>
        <dbReference type="ARBA" id="ARBA00022801"/>
    </source>
</evidence>
<evidence type="ECO:0000313" key="8">
    <source>
        <dbReference type="EMBL" id="SDR87190.1"/>
    </source>
</evidence>
<keyword evidence="6" id="KW-0862">Zinc</keyword>
<dbReference type="RefSeq" id="WP_092650735.1">
    <property type="nucleotide sequence ID" value="NZ_LT629732.1"/>
</dbReference>
<evidence type="ECO:0000313" key="9">
    <source>
        <dbReference type="Proteomes" id="UP000198983"/>
    </source>
</evidence>
<dbReference type="EC" id="3.5.4.4" evidence="3"/>
<dbReference type="Gene3D" id="3.20.20.140">
    <property type="entry name" value="Metal-dependent hydrolases"/>
    <property type="match status" value="1"/>
</dbReference>
<dbReference type="STRING" id="117157.SAMN04489717_0862"/>
<accession>A0A1H1MKN2</accession>
<dbReference type="PANTHER" id="PTHR11409">
    <property type="entry name" value="ADENOSINE DEAMINASE"/>
    <property type="match status" value="1"/>
</dbReference>
<keyword evidence="4" id="KW-0479">Metal-binding</keyword>
<dbReference type="GO" id="GO:0004000">
    <property type="term" value="F:adenosine deaminase activity"/>
    <property type="evidence" value="ECO:0007669"/>
    <property type="project" value="TreeGrafter"/>
</dbReference>
<dbReference type="SUPFAM" id="SSF51556">
    <property type="entry name" value="Metallo-dependent hydrolases"/>
    <property type="match status" value="1"/>
</dbReference>
<dbReference type="GO" id="GO:0043103">
    <property type="term" value="P:hypoxanthine salvage"/>
    <property type="evidence" value="ECO:0007669"/>
    <property type="project" value="TreeGrafter"/>
</dbReference>
<dbReference type="GO" id="GO:0046103">
    <property type="term" value="P:inosine biosynthetic process"/>
    <property type="evidence" value="ECO:0007669"/>
    <property type="project" value="TreeGrafter"/>
</dbReference>
<organism evidence="8 9">
    <name type="scientific">Actinopolymorpha singaporensis</name>
    <dbReference type="NCBI Taxonomy" id="117157"/>
    <lineage>
        <taxon>Bacteria</taxon>
        <taxon>Bacillati</taxon>
        <taxon>Actinomycetota</taxon>
        <taxon>Actinomycetes</taxon>
        <taxon>Propionibacteriales</taxon>
        <taxon>Actinopolymorphaceae</taxon>
        <taxon>Actinopolymorpha</taxon>
    </lineage>
</organism>
<sequence>MVLPPDHPIAALPKADLHVHQEPTPHLDRVLAHREGRQLYDWAAWRRRLVAEFPPGPDRLARVGTMRPVPLEVDDDDELFVARIADVMYEHARAGGCYIEVRCGGDVVLRDRFMELFRRAERQVQVDSPALRAEALAIVMVGSEPPLALAAKVDGCIRLAGEGLAGVDLMCFPYRSEADWSVAHRLAERFAEAGLGITAHAGELSTDNIAAAAATPGLTRIGHGIHAIENPALVELLIGRDITLECALSCNVLFGVVPSLAEHPLVRLIDAGVKVTLATDDPVQVGTTIGAEYEAAASLGLSHDQLLQLTRNAIEAAFTTDRRRKDLLAELDAAAMSAASFDNRSTGQPPNVEVGS</sequence>
<dbReference type="GO" id="GO:0005829">
    <property type="term" value="C:cytosol"/>
    <property type="evidence" value="ECO:0007669"/>
    <property type="project" value="TreeGrafter"/>
</dbReference>
<dbReference type="InterPro" id="IPR001365">
    <property type="entry name" value="A_deaminase_dom"/>
</dbReference>
<dbReference type="EMBL" id="LT629732">
    <property type="protein sequence ID" value="SDR87190.1"/>
    <property type="molecule type" value="Genomic_DNA"/>
</dbReference>
<evidence type="ECO:0000256" key="4">
    <source>
        <dbReference type="ARBA" id="ARBA00022723"/>
    </source>
</evidence>
<dbReference type="PANTHER" id="PTHR11409:SF43">
    <property type="entry name" value="ADENOSINE DEAMINASE"/>
    <property type="match status" value="1"/>
</dbReference>
<dbReference type="Proteomes" id="UP000198983">
    <property type="component" value="Chromosome I"/>
</dbReference>
<evidence type="ECO:0000256" key="3">
    <source>
        <dbReference type="ARBA" id="ARBA00012784"/>
    </source>
</evidence>
<comment type="similarity">
    <text evidence="2">Belongs to the metallo-dependent hydrolases superfamily. Adenosine and AMP deaminases family.</text>
</comment>
<evidence type="ECO:0000259" key="7">
    <source>
        <dbReference type="Pfam" id="PF00962"/>
    </source>
</evidence>
<dbReference type="OrthoDB" id="105475at2"/>
<evidence type="ECO:0000256" key="6">
    <source>
        <dbReference type="ARBA" id="ARBA00022833"/>
    </source>
</evidence>
<evidence type="ECO:0000256" key="1">
    <source>
        <dbReference type="ARBA" id="ARBA00001947"/>
    </source>
</evidence>
<dbReference type="InterPro" id="IPR032466">
    <property type="entry name" value="Metal_Hydrolase"/>
</dbReference>
<keyword evidence="5" id="KW-0378">Hydrolase</keyword>
<gene>
    <name evidence="8" type="ORF">SAMN04489717_0862</name>
</gene>
<feature type="domain" description="Adenosine deaminase" evidence="7">
    <location>
        <begin position="90"/>
        <end position="333"/>
    </location>
</feature>
<dbReference type="AlphaFoldDB" id="A0A1H1MKN2"/>
<proteinExistence type="inferred from homology"/>
<dbReference type="GO" id="GO:0006154">
    <property type="term" value="P:adenosine catabolic process"/>
    <property type="evidence" value="ECO:0007669"/>
    <property type="project" value="TreeGrafter"/>
</dbReference>
<comment type="cofactor">
    <cofactor evidence="1">
        <name>Zn(2+)</name>
        <dbReference type="ChEBI" id="CHEBI:29105"/>
    </cofactor>
</comment>
<reference evidence="8 9" key="1">
    <citation type="submission" date="2016-10" db="EMBL/GenBank/DDBJ databases">
        <authorList>
            <person name="de Groot N.N."/>
        </authorList>
    </citation>
    <scope>NUCLEOTIDE SEQUENCE [LARGE SCALE GENOMIC DNA]</scope>
    <source>
        <strain evidence="8 9">DSM 22024</strain>
    </source>
</reference>
<name>A0A1H1MKN2_9ACTN</name>
<keyword evidence="9" id="KW-1185">Reference proteome</keyword>
<protein>
    <recommendedName>
        <fullName evidence="3">adenosine deaminase</fullName>
        <ecNumber evidence="3">3.5.4.4</ecNumber>
    </recommendedName>
</protein>
<dbReference type="GO" id="GO:0046872">
    <property type="term" value="F:metal ion binding"/>
    <property type="evidence" value="ECO:0007669"/>
    <property type="project" value="UniProtKB-KW"/>
</dbReference>